<name>A0A8S1RNJ0_9CILI</name>
<gene>
    <name evidence="1" type="ORF">PSON_ATCC_30995.1.T2450008</name>
</gene>
<evidence type="ECO:0000313" key="1">
    <source>
        <dbReference type="EMBL" id="CAD8129808.1"/>
    </source>
</evidence>
<keyword evidence="2" id="KW-1185">Reference proteome</keyword>
<sequence length="110" mass="12734">MKGIKVDRWDILWNYNKQNQQIGGGQYEGQKKLGDGYNLGLNNNKDVIVSAVVLLNQKSIILQIFVFDSLQIQLIAFIDWSVLNKESQNDELITIQSIKFEKRSHRQLRA</sequence>
<dbReference type="EMBL" id="CAJJDN010000245">
    <property type="protein sequence ID" value="CAD8129808.1"/>
    <property type="molecule type" value="Genomic_DNA"/>
</dbReference>
<accession>A0A8S1RNJ0</accession>
<protein>
    <submittedName>
        <fullName evidence="1">Uncharacterized protein</fullName>
    </submittedName>
</protein>
<comment type="caution">
    <text evidence="1">The sequence shown here is derived from an EMBL/GenBank/DDBJ whole genome shotgun (WGS) entry which is preliminary data.</text>
</comment>
<dbReference type="AlphaFoldDB" id="A0A8S1RNJ0"/>
<organism evidence="1 2">
    <name type="scientific">Paramecium sonneborni</name>
    <dbReference type="NCBI Taxonomy" id="65129"/>
    <lineage>
        <taxon>Eukaryota</taxon>
        <taxon>Sar</taxon>
        <taxon>Alveolata</taxon>
        <taxon>Ciliophora</taxon>
        <taxon>Intramacronucleata</taxon>
        <taxon>Oligohymenophorea</taxon>
        <taxon>Peniculida</taxon>
        <taxon>Parameciidae</taxon>
        <taxon>Paramecium</taxon>
    </lineage>
</organism>
<proteinExistence type="predicted"/>
<dbReference type="Proteomes" id="UP000692954">
    <property type="component" value="Unassembled WGS sequence"/>
</dbReference>
<reference evidence="1" key="1">
    <citation type="submission" date="2021-01" db="EMBL/GenBank/DDBJ databases">
        <authorList>
            <consortium name="Genoscope - CEA"/>
            <person name="William W."/>
        </authorList>
    </citation>
    <scope>NUCLEOTIDE SEQUENCE</scope>
</reference>
<evidence type="ECO:0000313" key="2">
    <source>
        <dbReference type="Proteomes" id="UP000692954"/>
    </source>
</evidence>